<gene>
    <name evidence="2" type="ORF">ATK06_0782</name>
</gene>
<feature type="domain" description="HNH nuclease" evidence="1">
    <location>
        <begin position="242"/>
        <end position="296"/>
    </location>
</feature>
<dbReference type="Proteomes" id="UP000221653">
    <property type="component" value="Unassembled WGS sequence"/>
</dbReference>
<protein>
    <recommendedName>
        <fullName evidence="1">HNH nuclease domain-containing protein</fullName>
    </recommendedName>
</protein>
<dbReference type="Gene3D" id="1.10.30.50">
    <property type="match status" value="1"/>
</dbReference>
<dbReference type="CDD" id="cd00085">
    <property type="entry name" value="HNHc"/>
    <property type="match status" value="1"/>
</dbReference>
<dbReference type="SMART" id="SM00507">
    <property type="entry name" value="HNHc"/>
    <property type="match status" value="1"/>
</dbReference>
<reference evidence="2 3" key="1">
    <citation type="submission" date="2017-10" db="EMBL/GenBank/DDBJ databases">
        <title>Sequencing the genomes of 1000 actinobacteria strains.</title>
        <authorList>
            <person name="Klenk H.-P."/>
        </authorList>
    </citation>
    <scope>NUCLEOTIDE SEQUENCE [LARGE SCALE GENOMIC DNA]</scope>
    <source>
        <strain evidence="2 3">DSM 20688</strain>
    </source>
</reference>
<comment type="caution">
    <text evidence="2">The sequence shown here is derived from an EMBL/GenBank/DDBJ whole genome shotgun (WGS) entry which is preliminary data.</text>
</comment>
<dbReference type="RefSeq" id="WP_053072920.1">
    <property type="nucleotide sequence ID" value="NZ_LDYE01000011.1"/>
</dbReference>
<dbReference type="OrthoDB" id="4412276at2"/>
<evidence type="ECO:0000313" key="3">
    <source>
        <dbReference type="Proteomes" id="UP000221653"/>
    </source>
</evidence>
<dbReference type="EMBL" id="PDJF01000001">
    <property type="protein sequence ID" value="PFG27706.1"/>
    <property type="molecule type" value="Genomic_DNA"/>
</dbReference>
<evidence type="ECO:0000259" key="1">
    <source>
        <dbReference type="SMART" id="SM00507"/>
    </source>
</evidence>
<evidence type="ECO:0000313" key="2">
    <source>
        <dbReference type="EMBL" id="PFG27706.1"/>
    </source>
</evidence>
<dbReference type="AlphaFoldDB" id="A0A2A9DMW2"/>
<dbReference type="InterPro" id="IPR003615">
    <property type="entry name" value="HNH_nuc"/>
</dbReference>
<keyword evidence="3" id="KW-1185">Reference proteome</keyword>
<proteinExistence type="predicted"/>
<name>A0A2A9DMW2_9CORY</name>
<dbReference type="STRING" id="1724.GCA_001044175_00604"/>
<accession>A0A2A9DMW2</accession>
<sequence>MSLIDKLTSLFASGFAIIEAVGDATCEELKNAHIPPHLANQLVAARRMLFGATTHSRYQKRVRKVAVDKQLDVLLIIAQTTARVKHETTRWRLREELLASTLAAEPLRKYANKRIKDLQPPAPPEPGITYTRHRGDAASVKITTDSATIADLKANLKDLNDLTALFDGTLAKQPIATTVTITLDELTDVIRGDDSVEIIATNGARYTGEEFVNRMVADYGYAVLFHPLIGPIDAFRTARTANYKQALMARAETNTCVWPDCRRPADETQIHHLKAWKNGGNTNQENLCCLCAFHNAVNDDERLHGKFGYMTRIDGKLQWVPPTTGHVDANAEAQLAQDRLTEVAAT</sequence>
<organism evidence="2 3">
    <name type="scientific">Corynebacterium renale</name>
    <dbReference type="NCBI Taxonomy" id="1724"/>
    <lineage>
        <taxon>Bacteria</taxon>
        <taxon>Bacillati</taxon>
        <taxon>Actinomycetota</taxon>
        <taxon>Actinomycetes</taxon>
        <taxon>Mycobacteriales</taxon>
        <taxon>Corynebacteriaceae</taxon>
        <taxon>Corynebacterium</taxon>
    </lineage>
</organism>